<dbReference type="InterPro" id="IPR011990">
    <property type="entry name" value="TPR-like_helical_dom_sf"/>
</dbReference>
<dbReference type="SUPFAM" id="SSF48452">
    <property type="entry name" value="TPR-like"/>
    <property type="match status" value="1"/>
</dbReference>
<dbReference type="SUPFAM" id="SSF46894">
    <property type="entry name" value="C-terminal effector domain of the bipartite response regulators"/>
    <property type="match status" value="1"/>
</dbReference>
<dbReference type="Pfam" id="PF25872">
    <property type="entry name" value="HTH_77"/>
    <property type="match status" value="1"/>
</dbReference>
<gene>
    <name evidence="3" type="ORF">HNQ39_004578</name>
</gene>
<dbReference type="InterPro" id="IPR016032">
    <property type="entry name" value="Sig_transdc_resp-reg_C-effctor"/>
</dbReference>
<reference evidence="3 4" key="1">
    <citation type="submission" date="2020-08" db="EMBL/GenBank/DDBJ databases">
        <title>Genomic Encyclopedia of Type Strains, Phase IV (KMG-IV): sequencing the most valuable type-strain genomes for metagenomic binning, comparative biology and taxonomic classification.</title>
        <authorList>
            <person name="Goeker M."/>
        </authorList>
    </citation>
    <scope>NUCLEOTIDE SEQUENCE [LARGE SCALE GENOMIC DNA]</scope>
    <source>
        <strain evidence="3 4">DSM 23562</strain>
    </source>
</reference>
<dbReference type="InterPro" id="IPR027417">
    <property type="entry name" value="P-loop_NTPase"/>
</dbReference>
<proteinExistence type="predicted"/>
<dbReference type="GO" id="GO:0003677">
    <property type="term" value="F:DNA binding"/>
    <property type="evidence" value="ECO:0007669"/>
    <property type="project" value="InterPro"/>
</dbReference>
<dbReference type="InterPro" id="IPR007111">
    <property type="entry name" value="NACHT_NTPase"/>
</dbReference>
<accession>A0A7W9W9N4</accession>
<dbReference type="Gene3D" id="1.10.10.10">
    <property type="entry name" value="Winged helix-like DNA-binding domain superfamily/Winged helix DNA-binding domain"/>
    <property type="match status" value="1"/>
</dbReference>
<feature type="domain" description="NACHT" evidence="1">
    <location>
        <begin position="194"/>
        <end position="308"/>
    </location>
</feature>
<protein>
    <submittedName>
        <fullName evidence="3">Putative ATPase</fullName>
    </submittedName>
</protein>
<dbReference type="PANTHER" id="PTHR47691:SF3">
    <property type="entry name" value="HTH-TYPE TRANSCRIPTIONAL REGULATOR RV0890C-RELATED"/>
    <property type="match status" value="1"/>
</dbReference>
<dbReference type="SMART" id="SM00028">
    <property type="entry name" value="TPR"/>
    <property type="match status" value="2"/>
</dbReference>
<evidence type="ECO:0000313" key="3">
    <source>
        <dbReference type="EMBL" id="MBB6052757.1"/>
    </source>
</evidence>
<dbReference type="InterPro" id="IPR058852">
    <property type="entry name" value="HTH_77"/>
</dbReference>
<dbReference type="InterPro" id="IPR036388">
    <property type="entry name" value="WH-like_DNA-bd_sf"/>
</dbReference>
<dbReference type="RefSeq" id="WP_184202360.1">
    <property type="nucleotide sequence ID" value="NZ_JACHGW010000004.1"/>
</dbReference>
<dbReference type="Pfam" id="PF05729">
    <property type="entry name" value="NACHT"/>
    <property type="match status" value="1"/>
</dbReference>
<dbReference type="AlphaFoldDB" id="A0A7W9W9N4"/>
<feature type="domain" description="Winged helix-turn-helix" evidence="2">
    <location>
        <begin position="430"/>
        <end position="502"/>
    </location>
</feature>
<name>A0A7W9W9N4_ARMRO</name>
<dbReference type="SUPFAM" id="SSF52540">
    <property type="entry name" value="P-loop containing nucleoside triphosphate hydrolases"/>
    <property type="match status" value="1"/>
</dbReference>
<dbReference type="PANTHER" id="PTHR47691">
    <property type="entry name" value="REGULATOR-RELATED"/>
    <property type="match status" value="1"/>
</dbReference>
<keyword evidence="4" id="KW-1185">Reference proteome</keyword>
<evidence type="ECO:0000259" key="2">
    <source>
        <dbReference type="Pfam" id="PF25872"/>
    </source>
</evidence>
<dbReference type="Proteomes" id="UP000520814">
    <property type="component" value="Unassembled WGS sequence"/>
</dbReference>
<dbReference type="Gene3D" id="1.25.40.10">
    <property type="entry name" value="Tetratricopeptide repeat domain"/>
    <property type="match status" value="1"/>
</dbReference>
<dbReference type="Pfam" id="PF13424">
    <property type="entry name" value="TPR_12"/>
    <property type="match status" value="1"/>
</dbReference>
<evidence type="ECO:0000313" key="4">
    <source>
        <dbReference type="Proteomes" id="UP000520814"/>
    </source>
</evidence>
<dbReference type="EMBL" id="JACHGW010000004">
    <property type="protein sequence ID" value="MBB6052757.1"/>
    <property type="molecule type" value="Genomic_DNA"/>
</dbReference>
<comment type="caution">
    <text evidence="3">The sequence shown here is derived from an EMBL/GenBank/DDBJ whole genome shotgun (WGS) entry which is preliminary data.</text>
</comment>
<organism evidence="3 4">
    <name type="scientific">Armatimonas rosea</name>
    <dbReference type="NCBI Taxonomy" id="685828"/>
    <lineage>
        <taxon>Bacteria</taxon>
        <taxon>Bacillati</taxon>
        <taxon>Armatimonadota</taxon>
        <taxon>Armatimonadia</taxon>
        <taxon>Armatimonadales</taxon>
        <taxon>Armatimonadaceae</taxon>
        <taxon>Armatimonas</taxon>
    </lineage>
</organism>
<sequence length="834" mass="92434">MSHYEIKLFGTFQVLRDGEPIAHFRTQRARAIVAYLALFPKQHSRERLCDAIWPDALLEEGRSRLRQELSVLRKTLELPSQEELLIADRLTLGLRPGSFTTDVAAFERAYRAGEWRLAATLGREPLLEGFWDEWVLQERGRLELLGESAQSKCTEAVPLVAAPLPLALPLPLTRFFGRERELNWLVEALTEGTRLVSLTGPGGSGKTRLGIETVRALQRAHSASPVFVSCGDLEALSRLPEAVIVATGNLRQPLQDPLEQATEILQQLEAPLLVLDGIEQLVPRGAPQLVRTLLTTIPTLRCIVTSRQPLDLAGERELPVMPLAVPEQGLTAERMYLCASVRMFLDRIQAKRPEFSLNARNAEAIGEICRRLEGLPLGLELAAGRCRELSPEAFLERYSQRLHEIEARDRDIPARHRSLRALMEGSYRELTEAEQQLFARLSVFSGGWTLAAAEAICGEGVGEILDELATLRDRSLVFVEERGASQRWKMLELLRAFATELLPPDERRGLLRRHTRYCWENAATLLTDPAETANLRGAVEAAFEELADPALALELCVRLKDFWLYRGHLREGLAYLERALGATEGAQGVRAEGFRIAGILSRRAGDREQARQWQETALALYTAVGDEAGVAAVHNNLAVLARVTGDLQEALRQHREALALRRRLGDTAGVGSSLNNLGVTYRALGRGAEALESLQECLTYYETNSVGAGVVHINLGWVGLLLHDLTLATQEFGVGLKLALENDLTSWFPELWEGIGELAAQRQDGESAARLWGAAALERRRQGLPLAPEDQREHDQRQAALETLLGPERLATLLEEGKSLSLEAAQALAQSFCV</sequence>
<dbReference type="Gene3D" id="3.40.50.300">
    <property type="entry name" value="P-loop containing nucleotide triphosphate hydrolases"/>
    <property type="match status" value="1"/>
</dbReference>
<dbReference type="GO" id="GO:0006355">
    <property type="term" value="P:regulation of DNA-templated transcription"/>
    <property type="evidence" value="ECO:0007669"/>
    <property type="project" value="InterPro"/>
</dbReference>
<dbReference type="InterPro" id="IPR019734">
    <property type="entry name" value="TPR_rpt"/>
</dbReference>
<evidence type="ECO:0000259" key="1">
    <source>
        <dbReference type="Pfam" id="PF05729"/>
    </source>
</evidence>